<dbReference type="AlphaFoldDB" id="A0A6A6YB80"/>
<reference evidence="2 4" key="1">
    <citation type="journal article" date="2020" name="Stud. Mycol.">
        <title>101 Dothideomycetes genomes: a test case for predicting lifestyles and emergence of pathogens.</title>
        <authorList>
            <person name="Haridas S."/>
            <person name="Albert R."/>
            <person name="Binder M."/>
            <person name="Bloem J."/>
            <person name="Labutti K."/>
            <person name="Salamov A."/>
            <person name="Andreopoulos B."/>
            <person name="Baker S."/>
            <person name="Barry K."/>
            <person name="Bills G."/>
            <person name="Bluhm B."/>
            <person name="Cannon C."/>
            <person name="Castanera R."/>
            <person name="Culley D."/>
            <person name="Daum C."/>
            <person name="Ezra D."/>
            <person name="Gonzalez J."/>
            <person name="Henrissat B."/>
            <person name="Kuo A."/>
            <person name="Liang C."/>
            <person name="Lipzen A."/>
            <person name="Lutzoni F."/>
            <person name="Magnuson J."/>
            <person name="Mondo S."/>
            <person name="Nolan M."/>
            <person name="Ohm R."/>
            <person name="Pangilinan J."/>
            <person name="Park H.-J."/>
            <person name="Ramirez L."/>
            <person name="Alfaro M."/>
            <person name="Sun H."/>
            <person name="Tritt A."/>
            <person name="Yoshinaga Y."/>
            <person name="Zwiers L.-H."/>
            <person name="Turgeon B."/>
            <person name="Goodwin S."/>
            <person name="Spatafora J."/>
            <person name="Crous P."/>
            <person name="Grigoriev I."/>
        </authorList>
    </citation>
    <scope>NUCLEOTIDE SEQUENCE</scope>
    <source>
        <strain evidence="2 4">CBS 304.34</strain>
    </source>
</reference>
<keyword evidence="3" id="KW-1185">Reference proteome</keyword>
<protein>
    <submittedName>
        <fullName evidence="2 4">Uncharacterized protein</fullName>
    </submittedName>
</protein>
<dbReference type="GeneID" id="54461731"/>
<organism evidence="2">
    <name type="scientific">Mytilinidion resinicola</name>
    <dbReference type="NCBI Taxonomy" id="574789"/>
    <lineage>
        <taxon>Eukaryota</taxon>
        <taxon>Fungi</taxon>
        <taxon>Dikarya</taxon>
        <taxon>Ascomycota</taxon>
        <taxon>Pezizomycotina</taxon>
        <taxon>Dothideomycetes</taxon>
        <taxon>Pleosporomycetidae</taxon>
        <taxon>Mytilinidiales</taxon>
        <taxon>Mytilinidiaceae</taxon>
        <taxon>Mytilinidion</taxon>
    </lineage>
</organism>
<dbReference type="PANTHER" id="PTHR35041:SF6">
    <property type="entry name" value="FORMYLMETHIONINE DEFORMYLASE-LIKE PROTEIN-RELATED"/>
    <property type="match status" value="1"/>
</dbReference>
<evidence type="ECO:0000256" key="1">
    <source>
        <dbReference type="SAM" id="Phobius"/>
    </source>
</evidence>
<gene>
    <name evidence="2 4" type="ORF">BDZ99DRAFT_466680</name>
</gene>
<keyword evidence="1" id="KW-0472">Membrane</keyword>
<reference evidence="4" key="3">
    <citation type="submission" date="2025-04" db="UniProtKB">
        <authorList>
            <consortium name="RefSeq"/>
        </authorList>
    </citation>
    <scope>IDENTIFICATION</scope>
    <source>
        <strain evidence="4">CBS 304.34</strain>
    </source>
</reference>
<dbReference type="RefSeq" id="XP_033572727.1">
    <property type="nucleotide sequence ID" value="XM_033720838.1"/>
</dbReference>
<keyword evidence="1" id="KW-1133">Transmembrane helix</keyword>
<reference evidence="4" key="2">
    <citation type="submission" date="2020-04" db="EMBL/GenBank/DDBJ databases">
        <authorList>
            <consortium name="NCBI Genome Project"/>
        </authorList>
    </citation>
    <scope>NUCLEOTIDE SEQUENCE</scope>
    <source>
        <strain evidence="4">CBS 304.34</strain>
    </source>
</reference>
<dbReference type="PANTHER" id="PTHR35041">
    <property type="entry name" value="MEDIATOR OF RNA POLYMERASE II TRANSCRIPTION SUBUNIT 1"/>
    <property type="match status" value="1"/>
</dbReference>
<feature type="transmembrane region" description="Helical" evidence="1">
    <location>
        <begin position="95"/>
        <end position="114"/>
    </location>
</feature>
<dbReference type="Proteomes" id="UP000504636">
    <property type="component" value="Unplaced"/>
</dbReference>
<evidence type="ECO:0000313" key="2">
    <source>
        <dbReference type="EMBL" id="KAF2805763.1"/>
    </source>
</evidence>
<evidence type="ECO:0000313" key="4">
    <source>
        <dbReference type="RefSeq" id="XP_033572727.1"/>
    </source>
</evidence>
<name>A0A6A6YB80_9PEZI</name>
<accession>A0A6A6YB80</accession>
<keyword evidence="1" id="KW-0812">Transmembrane</keyword>
<dbReference type="OrthoDB" id="5322539at2759"/>
<evidence type="ECO:0000313" key="3">
    <source>
        <dbReference type="Proteomes" id="UP000504636"/>
    </source>
</evidence>
<proteinExistence type="predicted"/>
<sequence length="207" mass="22113">MLSSGEFTKGADDLIICGPTGGALVADTCLNTQRDNFSRGAADGPSFAISQDILNDALFNLIMSAALQLGFWNTTVPVDTTSTHQAYSFASHRTLILPYLTCLLLSIPFLYFGLNSVRLNGVSATQGGFVQILMTTTGSKTLEQAAAAGCLGGDENVPEYLKTMRIRFGELVWSETDRDGDGGAVRRAGFGTDDEVVPLRRDVVYGV</sequence>
<dbReference type="EMBL" id="MU003709">
    <property type="protein sequence ID" value="KAF2805763.1"/>
    <property type="molecule type" value="Genomic_DNA"/>
</dbReference>